<organism evidence="14 15">
    <name type="scientific">candidate division TA06 bacterium</name>
    <dbReference type="NCBI Taxonomy" id="2250710"/>
    <lineage>
        <taxon>Bacteria</taxon>
        <taxon>Bacteria division TA06</taxon>
    </lineage>
</organism>
<dbReference type="NCBIfam" id="TIGR03402">
    <property type="entry name" value="FeS_nifS"/>
    <property type="match status" value="1"/>
</dbReference>
<dbReference type="InterPro" id="IPR015424">
    <property type="entry name" value="PyrdxlP-dep_Trfase"/>
</dbReference>
<dbReference type="PANTHER" id="PTHR11601:SF34">
    <property type="entry name" value="CYSTEINE DESULFURASE"/>
    <property type="match status" value="1"/>
</dbReference>
<dbReference type="GO" id="GO:0046872">
    <property type="term" value="F:metal ion binding"/>
    <property type="evidence" value="ECO:0007669"/>
    <property type="project" value="UniProtKB-KW"/>
</dbReference>
<evidence type="ECO:0000259" key="13">
    <source>
        <dbReference type="Pfam" id="PF00266"/>
    </source>
</evidence>
<feature type="binding site" description="via persulfide group" evidence="11">
    <location>
        <position position="326"/>
    </location>
    <ligand>
        <name>[2Fe-2S] cluster</name>
        <dbReference type="ChEBI" id="CHEBI:190135"/>
        <note>ligand shared with IscU</note>
    </ligand>
</feature>
<dbReference type="GO" id="GO:0051537">
    <property type="term" value="F:2 iron, 2 sulfur cluster binding"/>
    <property type="evidence" value="ECO:0007669"/>
    <property type="project" value="UniProtKB-UniRule"/>
</dbReference>
<evidence type="ECO:0000256" key="5">
    <source>
        <dbReference type="ARBA" id="ARBA00022714"/>
    </source>
</evidence>
<comment type="catalytic activity">
    <reaction evidence="10 11">
        <text>(sulfur carrier)-H + L-cysteine = (sulfur carrier)-SH + L-alanine</text>
        <dbReference type="Rhea" id="RHEA:43892"/>
        <dbReference type="Rhea" id="RHEA-COMP:14737"/>
        <dbReference type="Rhea" id="RHEA-COMP:14739"/>
        <dbReference type="ChEBI" id="CHEBI:29917"/>
        <dbReference type="ChEBI" id="CHEBI:35235"/>
        <dbReference type="ChEBI" id="CHEBI:57972"/>
        <dbReference type="ChEBI" id="CHEBI:64428"/>
        <dbReference type="EC" id="2.8.1.7"/>
    </reaction>
</comment>
<keyword evidence="7 11" id="KW-0663">Pyridoxal phosphate</keyword>
<feature type="modified residue" description="N6-(pyridoxal phosphate)lysine" evidence="11">
    <location>
        <position position="203"/>
    </location>
</feature>
<feature type="domain" description="Aminotransferase class V" evidence="13">
    <location>
        <begin position="5"/>
        <end position="367"/>
    </location>
</feature>
<comment type="cofactor">
    <cofactor evidence="1 11 12">
        <name>pyridoxal 5'-phosphate</name>
        <dbReference type="ChEBI" id="CHEBI:597326"/>
    </cofactor>
</comment>
<evidence type="ECO:0000256" key="1">
    <source>
        <dbReference type="ARBA" id="ARBA00001933"/>
    </source>
</evidence>
<dbReference type="EC" id="2.8.1.7" evidence="11"/>
<dbReference type="Gene3D" id="1.10.260.50">
    <property type="match status" value="1"/>
</dbReference>
<sequence length="387" mass="42245">MKDRIYLDHNATTPTDKRVLEVMLPYFCDDFGNASSLHRFGQRAHVALEDARTQVASILGAEEKEIVFTSGGSESNNYAIKGAAYLHQDKGRHIITSAVEHPAVLNTCEHLQKRGFDVTYISVDERGVLDLNKLEDAIRKDTILVTIMHANNEVGTIQPIAEISKLVKKRGVLFHTDAVQAVGKLETDVNKLGVDMLSLSAHKLYGPKGVGALYVRSGVELMPLIHGGHHEKGRRASTENLPGIVGLGKACEICMAEMKEESKRLTMLRERLWQGFSSRISETVLLGHPTKRLSGTLAVSFRYVEGESVLLNLDLEGIAVSSGSACTSGSIEPSHVLLAMGVPPELARGGIRLSLGRGNTEEQINRVIDLTPGIIEKLRAMSPLTKK</sequence>
<name>A0A523UQ87_UNCT6</name>
<evidence type="ECO:0000256" key="3">
    <source>
        <dbReference type="ARBA" id="ARBA00022490"/>
    </source>
</evidence>
<dbReference type="HAMAP" id="MF_00331">
    <property type="entry name" value="Cys_desulf_IscS"/>
    <property type="match status" value="1"/>
</dbReference>
<dbReference type="Pfam" id="PF00266">
    <property type="entry name" value="Aminotran_5"/>
    <property type="match status" value="1"/>
</dbReference>
<dbReference type="InterPro" id="IPR015421">
    <property type="entry name" value="PyrdxlP-dep_Trfase_major"/>
</dbReference>
<evidence type="ECO:0000256" key="9">
    <source>
        <dbReference type="ARBA" id="ARBA00023014"/>
    </source>
</evidence>
<comment type="pathway">
    <text evidence="11">Cofactor biosynthesis; iron-sulfur cluster biosynthesis.</text>
</comment>
<dbReference type="InterPro" id="IPR016454">
    <property type="entry name" value="Cysteine_dSase"/>
</dbReference>
<reference evidence="14 15" key="1">
    <citation type="submission" date="2019-03" db="EMBL/GenBank/DDBJ databases">
        <title>Metabolic potential of uncultured bacteria and archaea associated with petroleum seepage in deep-sea sediments.</title>
        <authorList>
            <person name="Dong X."/>
            <person name="Hubert C."/>
        </authorList>
    </citation>
    <scope>NUCLEOTIDE SEQUENCE [LARGE SCALE GENOMIC DNA]</scope>
    <source>
        <strain evidence="14">E44_bin18</strain>
    </source>
</reference>
<dbReference type="GO" id="GO:0044571">
    <property type="term" value="P:[2Fe-2S] cluster assembly"/>
    <property type="evidence" value="ECO:0007669"/>
    <property type="project" value="UniProtKB-UniRule"/>
</dbReference>
<evidence type="ECO:0000313" key="15">
    <source>
        <dbReference type="Proteomes" id="UP000315525"/>
    </source>
</evidence>
<keyword evidence="8 11" id="KW-0408">Iron</keyword>
<dbReference type="Gene3D" id="3.90.1150.10">
    <property type="entry name" value="Aspartate Aminotransferase, domain 1"/>
    <property type="match status" value="1"/>
</dbReference>
<comment type="similarity">
    <text evidence="2 11">Belongs to the class-V pyridoxal-phosphate-dependent aminotransferase family. NifS/IscS subfamily.</text>
</comment>
<evidence type="ECO:0000256" key="7">
    <source>
        <dbReference type="ARBA" id="ARBA00022898"/>
    </source>
</evidence>
<evidence type="ECO:0000256" key="4">
    <source>
        <dbReference type="ARBA" id="ARBA00022679"/>
    </source>
</evidence>
<feature type="binding site" evidence="11">
    <location>
        <begin position="72"/>
        <end position="73"/>
    </location>
    <ligand>
        <name>pyridoxal 5'-phosphate</name>
        <dbReference type="ChEBI" id="CHEBI:597326"/>
    </ligand>
</feature>
<feature type="binding site" evidence="11">
    <location>
        <begin position="200"/>
        <end position="202"/>
    </location>
    <ligand>
        <name>pyridoxal 5'-phosphate</name>
        <dbReference type="ChEBI" id="CHEBI:597326"/>
    </ligand>
</feature>
<dbReference type="InterPro" id="IPR000192">
    <property type="entry name" value="Aminotrans_V_dom"/>
</dbReference>
<feature type="binding site" evidence="11">
    <location>
        <position position="152"/>
    </location>
    <ligand>
        <name>pyridoxal 5'-phosphate</name>
        <dbReference type="ChEBI" id="CHEBI:597326"/>
    </ligand>
</feature>
<keyword evidence="5 11" id="KW-0001">2Fe-2S</keyword>
<comment type="subcellular location">
    <subcellularLocation>
        <location evidence="11">Cytoplasm</location>
    </subcellularLocation>
</comment>
<evidence type="ECO:0000256" key="10">
    <source>
        <dbReference type="ARBA" id="ARBA00050776"/>
    </source>
</evidence>
<feature type="active site" description="Cysteine persulfide intermediate" evidence="11">
    <location>
        <position position="326"/>
    </location>
</feature>
<evidence type="ECO:0000256" key="2">
    <source>
        <dbReference type="ARBA" id="ARBA00006490"/>
    </source>
</evidence>
<dbReference type="GO" id="GO:1990221">
    <property type="term" value="C:L-cysteine desulfurase complex"/>
    <property type="evidence" value="ECO:0007669"/>
    <property type="project" value="UniProtKB-ARBA"/>
</dbReference>
<dbReference type="InterPro" id="IPR020578">
    <property type="entry name" value="Aminotrans_V_PyrdxlP_BS"/>
</dbReference>
<dbReference type="PROSITE" id="PS00595">
    <property type="entry name" value="AA_TRANSFER_CLASS_5"/>
    <property type="match status" value="1"/>
</dbReference>
<dbReference type="UniPathway" id="UPA00266"/>
<dbReference type="PANTHER" id="PTHR11601">
    <property type="entry name" value="CYSTEINE DESULFURYLASE FAMILY MEMBER"/>
    <property type="match status" value="1"/>
</dbReference>
<dbReference type="GO" id="GO:0030170">
    <property type="term" value="F:pyridoxal phosphate binding"/>
    <property type="evidence" value="ECO:0007669"/>
    <property type="project" value="UniProtKB-UniRule"/>
</dbReference>
<dbReference type="Proteomes" id="UP000315525">
    <property type="component" value="Unassembled WGS sequence"/>
</dbReference>
<evidence type="ECO:0000313" key="14">
    <source>
        <dbReference type="EMBL" id="TET44579.1"/>
    </source>
</evidence>
<keyword evidence="9 11" id="KW-0411">Iron-sulfur</keyword>
<dbReference type="GO" id="GO:0031071">
    <property type="term" value="F:cysteine desulfurase activity"/>
    <property type="evidence" value="ECO:0007669"/>
    <property type="project" value="UniProtKB-UniRule"/>
</dbReference>
<feature type="binding site" evidence="11">
    <location>
        <position position="238"/>
    </location>
    <ligand>
        <name>pyridoxal 5'-phosphate</name>
        <dbReference type="ChEBI" id="CHEBI:597326"/>
    </ligand>
</feature>
<comment type="subunit">
    <text evidence="11">Homodimer. Forms a heterotetramer with IscU, interacts with other sulfur acceptors.</text>
</comment>
<comment type="caution">
    <text evidence="14">The sequence shown here is derived from an EMBL/GenBank/DDBJ whole genome shotgun (WGS) entry which is preliminary data.</text>
</comment>
<comment type="function">
    <text evidence="11">Master enzyme that delivers sulfur to a number of partners involved in Fe-S cluster assembly, tRNA modification or cofactor biosynthesis. Catalyzes the removal of elemental sulfur atoms from cysteine to produce alanine. Functions as a sulfur delivery protein for Fe-S cluster synthesis onto IscU, an Fe-S scaffold assembly protein, as well as other S acceptor proteins.</text>
</comment>
<keyword evidence="6 11" id="KW-0479">Metal-binding</keyword>
<protein>
    <recommendedName>
        <fullName evidence="11">Cysteine desulfurase IscS</fullName>
        <ecNumber evidence="11">2.8.1.7</ecNumber>
    </recommendedName>
</protein>
<evidence type="ECO:0000256" key="8">
    <source>
        <dbReference type="ARBA" id="ARBA00023004"/>
    </source>
</evidence>
<dbReference type="PIRSF" id="PIRSF005572">
    <property type="entry name" value="NifS"/>
    <property type="match status" value="1"/>
</dbReference>
<dbReference type="NCBIfam" id="NF002806">
    <property type="entry name" value="PRK02948.1"/>
    <property type="match status" value="1"/>
</dbReference>
<dbReference type="AlphaFoldDB" id="A0A523UQ87"/>
<dbReference type="FunFam" id="3.40.640.10:FF:000003">
    <property type="entry name" value="Cysteine desulfurase IscS"/>
    <property type="match status" value="1"/>
</dbReference>
<accession>A0A523UQ87</accession>
<dbReference type="GO" id="GO:0006520">
    <property type="term" value="P:amino acid metabolic process"/>
    <property type="evidence" value="ECO:0007669"/>
    <property type="project" value="InterPro"/>
</dbReference>
<proteinExistence type="inferred from homology"/>
<evidence type="ECO:0000256" key="6">
    <source>
        <dbReference type="ARBA" id="ARBA00022723"/>
    </source>
</evidence>
<evidence type="ECO:0000256" key="11">
    <source>
        <dbReference type="HAMAP-Rule" id="MF_00331"/>
    </source>
</evidence>
<dbReference type="Gene3D" id="3.40.640.10">
    <property type="entry name" value="Type I PLP-dependent aspartate aminotransferase-like (Major domain)"/>
    <property type="match status" value="1"/>
</dbReference>
<dbReference type="InterPro" id="IPR015422">
    <property type="entry name" value="PyrdxlP-dep_Trfase_small"/>
</dbReference>
<gene>
    <name evidence="14" type="primary">nifS</name>
    <name evidence="11" type="synonym">iscS</name>
    <name evidence="14" type="ORF">E3J62_09885</name>
</gene>
<dbReference type="EMBL" id="SOJN01000120">
    <property type="protein sequence ID" value="TET44579.1"/>
    <property type="molecule type" value="Genomic_DNA"/>
</dbReference>
<dbReference type="InterPro" id="IPR017772">
    <property type="entry name" value="Cys_deSase_NifS_bac/arc"/>
</dbReference>
<dbReference type="InterPro" id="IPR010240">
    <property type="entry name" value="Cys_deSase_IscS"/>
</dbReference>
<keyword evidence="4 11" id="KW-0808">Transferase</keyword>
<dbReference type="SUPFAM" id="SSF53383">
    <property type="entry name" value="PLP-dependent transferases"/>
    <property type="match status" value="1"/>
</dbReference>
<evidence type="ECO:0000256" key="12">
    <source>
        <dbReference type="RuleBase" id="RU004504"/>
    </source>
</evidence>
<keyword evidence="3 11" id="KW-0963">Cytoplasm</keyword>
<feature type="binding site" evidence="11">
    <location>
        <position position="180"/>
    </location>
    <ligand>
        <name>pyridoxal 5'-phosphate</name>
        <dbReference type="ChEBI" id="CHEBI:597326"/>
    </ligand>
</feature>